<evidence type="ECO:0000313" key="2">
    <source>
        <dbReference type="EMBL" id="SDQ21785.1"/>
    </source>
</evidence>
<dbReference type="eggNOG" id="ENOG5032FIA">
    <property type="taxonomic scope" value="Bacteria"/>
</dbReference>
<feature type="region of interest" description="Disordered" evidence="1">
    <location>
        <begin position="437"/>
        <end position="464"/>
    </location>
</feature>
<evidence type="ECO:0000313" key="3">
    <source>
        <dbReference type="Proteomes" id="UP000182690"/>
    </source>
</evidence>
<evidence type="ECO:0000256" key="1">
    <source>
        <dbReference type="SAM" id="MobiDB-lite"/>
    </source>
</evidence>
<proteinExistence type="predicted"/>
<gene>
    <name evidence="2" type="ORF">SAMN04488565_1402</name>
</gene>
<sequence>MSDPTLPPASEPAPLRSHRVTIEFDVLARSQPEADHLVNEVLIEEIAGPPEQLRTDGDRVFGEDFGDDVAHVLSWASRSESTAASPSGAVPSPEWAPFEDSGVPEIVARMFPPFPSEDDHRRADGSLNEDAFEFEVQEWRDACLELAVQAAQLPDLLARLEQLEHAQTSQARIDEAERVRDGLIDLLDRDPLPVEPRKEDYLVTIAPSFEGEVEDMRFAWDHSQWRSDFTAAALRRDHTLRELLTAGGPRTTYLPEQFHRDWVPADLIALHTLRSIVESEQPTLGISIEREQAAQLEALLAAADPEVRVIDPDDPSGVELYAGPASEAHAWLPSGVYEATGPDGTGEFRVVVGPIPGSEGVMASAGFPPLEHDSAALSEIARILEHDTEVADPATVLAHINETVTGTGRIGALPSDLARAPEPLTRLERGVLLSELLAEREQHLDPPADGPEPRAPETGPERNL</sequence>
<organism evidence="2 3">
    <name type="scientific">Leucobacter chromiiresistens</name>
    <dbReference type="NCBI Taxonomy" id="1079994"/>
    <lineage>
        <taxon>Bacteria</taxon>
        <taxon>Bacillati</taxon>
        <taxon>Actinomycetota</taxon>
        <taxon>Actinomycetes</taxon>
        <taxon>Micrococcales</taxon>
        <taxon>Microbacteriaceae</taxon>
        <taxon>Leucobacter</taxon>
    </lineage>
</organism>
<reference evidence="2 3" key="1">
    <citation type="submission" date="2016-10" db="EMBL/GenBank/DDBJ databases">
        <authorList>
            <person name="de Groot N.N."/>
        </authorList>
    </citation>
    <scope>NUCLEOTIDE SEQUENCE [LARGE SCALE GENOMIC DNA]</scope>
    <source>
        <strain evidence="2 3">DSM 22788</strain>
    </source>
</reference>
<name>A0A1H0Z2V7_9MICO</name>
<accession>A0A1H0Z2V7</accession>
<dbReference type="EMBL" id="FNKB01000001">
    <property type="protein sequence ID" value="SDQ21785.1"/>
    <property type="molecule type" value="Genomic_DNA"/>
</dbReference>
<protein>
    <submittedName>
        <fullName evidence="2">Uncharacterized protein</fullName>
    </submittedName>
</protein>
<dbReference type="STRING" id="1079994.SAMN04488565_1402"/>
<dbReference type="AlphaFoldDB" id="A0A1H0Z2V7"/>
<dbReference type="Proteomes" id="UP000182690">
    <property type="component" value="Unassembled WGS sequence"/>
</dbReference>